<name>A0A0D2LWV2_9CHLO</name>
<dbReference type="RefSeq" id="XP_013894969.1">
    <property type="nucleotide sequence ID" value="XM_014039515.1"/>
</dbReference>
<reference evidence="1 2" key="1">
    <citation type="journal article" date="2013" name="BMC Genomics">
        <title>Reconstruction of the lipid metabolism for the microalga Monoraphidium neglectum from its genome sequence reveals characteristics suitable for biofuel production.</title>
        <authorList>
            <person name="Bogen C."/>
            <person name="Al-Dilaimi A."/>
            <person name="Albersmeier A."/>
            <person name="Wichmann J."/>
            <person name="Grundmann M."/>
            <person name="Rupp O."/>
            <person name="Lauersen K.J."/>
            <person name="Blifernez-Klassen O."/>
            <person name="Kalinowski J."/>
            <person name="Goesmann A."/>
            <person name="Mussgnug J.H."/>
            <person name="Kruse O."/>
        </authorList>
    </citation>
    <scope>NUCLEOTIDE SEQUENCE [LARGE SCALE GENOMIC DNA]</scope>
    <source>
        <strain evidence="1 2">SAG 48.87</strain>
    </source>
</reference>
<evidence type="ECO:0000313" key="2">
    <source>
        <dbReference type="Proteomes" id="UP000054498"/>
    </source>
</evidence>
<accession>A0A0D2LWV2</accession>
<dbReference type="GeneID" id="25729333"/>
<protein>
    <submittedName>
        <fullName evidence="1">Uncharacterized protein</fullName>
    </submittedName>
</protein>
<gene>
    <name evidence="1" type="ORF">MNEG_12013</name>
</gene>
<proteinExistence type="predicted"/>
<organism evidence="1 2">
    <name type="scientific">Monoraphidium neglectum</name>
    <dbReference type="NCBI Taxonomy" id="145388"/>
    <lineage>
        <taxon>Eukaryota</taxon>
        <taxon>Viridiplantae</taxon>
        <taxon>Chlorophyta</taxon>
        <taxon>core chlorophytes</taxon>
        <taxon>Chlorophyceae</taxon>
        <taxon>CS clade</taxon>
        <taxon>Sphaeropleales</taxon>
        <taxon>Selenastraceae</taxon>
        <taxon>Monoraphidium</taxon>
    </lineage>
</organism>
<evidence type="ECO:0000313" key="1">
    <source>
        <dbReference type="EMBL" id="KIY95949.1"/>
    </source>
</evidence>
<dbReference type="AlphaFoldDB" id="A0A0D2LWV2"/>
<keyword evidence="2" id="KW-1185">Reference proteome</keyword>
<sequence length="115" mass="11975">MEACIAPTNPAAAIRAAVSGHGDKPAAAAEDGTVAAAPAPAPALEPWSRLVAGGRAAAGEGRAEQVQRLMEASKPVLDGLYAEFSRQAERQGWKLHATMLNPRETRLLRVQPLAA</sequence>
<dbReference type="Proteomes" id="UP000054498">
    <property type="component" value="Unassembled WGS sequence"/>
</dbReference>
<dbReference type="OrthoDB" id="364779at2759"/>
<dbReference type="KEGG" id="mng:MNEG_12013"/>
<dbReference type="EMBL" id="KK103233">
    <property type="protein sequence ID" value="KIY95949.1"/>
    <property type="molecule type" value="Genomic_DNA"/>
</dbReference>